<dbReference type="AlphaFoldDB" id="A0A2M4D1Z3"/>
<name>A0A2M4D1Z3_ANODA</name>
<evidence type="ECO:0000313" key="2">
    <source>
        <dbReference type="EMBL" id="MBW71567.1"/>
    </source>
</evidence>
<evidence type="ECO:0000256" key="1">
    <source>
        <dbReference type="SAM" id="SignalP"/>
    </source>
</evidence>
<feature type="signal peptide" evidence="1">
    <location>
        <begin position="1"/>
        <end position="22"/>
    </location>
</feature>
<keyword evidence="1" id="KW-0732">Signal</keyword>
<organism evidence="2">
    <name type="scientific">Anopheles darlingi</name>
    <name type="common">Mosquito</name>
    <dbReference type="NCBI Taxonomy" id="43151"/>
    <lineage>
        <taxon>Eukaryota</taxon>
        <taxon>Metazoa</taxon>
        <taxon>Ecdysozoa</taxon>
        <taxon>Arthropoda</taxon>
        <taxon>Hexapoda</taxon>
        <taxon>Insecta</taxon>
        <taxon>Pterygota</taxon>
        <taxon>Neoptera</taxon>
        <taxon>Endopterygota</taxon>
        <taxon>Diptera</taxon>
        <taxon>Nematocera</taxon>
        <taxon>Culicoidea</taxon>
        <taxon>Culicidae</taxon>
        <taxon>Anophelinae</taxon>
        <taxon>Anopheles</taxon>
    </lineage>
</organism>
<feature type="chain" id="PRO_5014967058" evidence="1">
    <location>
        <begin position="23"/>
        <end position="76"/>
    </location>
</feature>
<proteinExistence type="predicted"/>
<accession>A0A2M4D1Z3</accession>
<protein>
    <submittedName>
        <fullName evidence="2">Putative secreted protein</fullName>
    </submittedName>
</protein>
<reference evidence="2" key="1">
    <citation type="submission" date="2018-01" db="EMBL/GenBank/DDBJ databases">
        <title>An insight into the sialome of Amazonian anophelines.</title>
        <authorList>
            <person name="Ribeiro J.M."/>
            <person name="Scarpassa V."/>
            <person name="Calvo E."/>
        </authorList>
    </citation>
    <scope>NUCLEOTIDE SEQUENCE</scope>
</reference>
<sequence length="76" mass="8936">MIIFLFFCRVCLVNMSNLFISALPIRCHTRHTMRAYVWYMIQLNGASGITRTASVRFYNNRPIHAPIAQKTTMRNR</sequence>
<dbReference type="EMBL" id="GGFL01007389">
    <property type="protein sequence ID" value="MBW71567.1"/>
    <property type="molecule type" value="Transcribed_RNA"/>
</dbReference>